<keyword evidence="3 7" id="KW-1133">Transmembrane helix</keyword>
<comment type="caution">
    <text evidence="9">The sequence shown here is derived from an EMBL/GenBank/DDBJ whole genome shotgun (WGS) entry which is preliminary data.</text>
</comment>
<keyword evidence="2 7" id="KW-0812">Transmembrane</keyword>
<comment type="similarity">
    <text evidence="5">Belongs to the SAT4 family.</text>
</comment>
<proteinExistence type="inferred from homology"/>
<reference evidence="9 10" key="2">
    <citation type="submission" date="2015-05" db="EMBL/GenBank/DDBJ databases">
        <authorList>
            <person name="Morales-Cruz A."/>
            <person name="Amrine K.C."/>
            <person name="Cantu D."/>
        </authorList>
    </citation>
    <scope>NUCLEOTIDE SEQUENCE [LARGE SCALE GENOMIC DNA]</scope>
    <source>
        <strain evidence="9">DA912</strain>
    </source>
</reference>
<dbReference type="PANTHER" id="PTHR33048">
    <property type="entry name" value="PTH11-LIKE INTEGRAL MEMBRANE PROTEIN (AFU_ORTHOLOGUE AFUA_5G11245)"/>
    <property type="match status" value="1"/>
</dbReference>
<dbReference type="PANTHER" id="PTHR33048:SF155">
    <property type="entry name" value="INTEGRAL MEMBRANE PROTEIN"/>
    <property type="match status" value="1"/>
</dbReference>
<evidence type="ECO:0000256" key="5">
    <source>
        <dbReference type="ARBA" id="ARBA00038359"/>
    </source>
</evidence>
<evidence type="ECO:0000256" key="4">
    <source>
        <dbReference type="ARBA" id="ARBA00023136"/>
    </source>
</evidence>
<evidence type="ECO:0000256" key="6">
    <source>
        <dbReference type="SAM" id="MobiDB-lite"/>
    </source>
</evidence>
<dbReference type="STRING" id="1214573.A0A0G2FY81"/>
<feature type="compositionally biased region" description="Basic and acidic residues" evidence="6">
    <location>
        <begin position="196"/>
        <end position="205"/>
    </location>
</feature>
<gene>
    <name evidence="9" type="ORF">UCDDA912_g01186</name>
</gene>
<dbReference type="GO" id="GO:0016020">
    <property type="term" value="C:membrane"/>
    <property type="evidence" value="ECO:0007669"/>
    <property type="project" value="UniProtKB-SubCell"/>
</dbReference>
<organism evidence="9 10">
    <name type="scientific">Diaporthe ampelina</name>
    <dbReference type="NCBI Taxonomy" id="1214573"/>
    <lineage>
        <taxon>Eukaryota</taxon>
        <taxon>Fungi</taxon>
        <taxon>Dikarya</taxon>
        <taxon>Ascomycota</taxon>
        <taxon>Pezizomycotina</taxon>
        <taxon>Sordariomycetes</taxon>
        <taxon>Sordariomycetidae</taxon>
        <taxon>Diaporthales</taxon>
        <taxon>Diaporthaceae</taxon>
        <taxon>Diaporthe</taxon>
    </lineage>
</organism>
<keyword evidence="10" id="KW-1185">Reference proteome</keyword>
<dbReference type="Pfam" id="PF20684">
    <property type="entry name" value="Fung_rhodopsin"/>
    <property type="match status" value="1"/>
</dbReference>
<evidence type="ECO:0000313" key="10">
    <source>
        <dbReference type="Proteomes" id="UP000034680"/>
    </source>
</evidence>
<evidence type="ECO:0000256" key="1">
    <source>
        <dbReference type="ARBA" id="ARBA00004141"/>
    </source>
</evidence>
<feature type="transmembrane region" description="Helical" evidence="7">
    <location>
        <begin position="134"/>
        <end position="154"/>
    </location>
</feature>
<feature type="transmembrane region" description="Helical" evidence="7">
    <location>
        <begin position="43"/>
        <end position="65"/>
    </location>
</feature>
<name>A0A0G2FY81_9PEZI</name>
<evidence type="ECO:0000256" key="7">
    <source>
        <dbReference type="SAM" id="Phobius"/>
    </source>
</evidence>
<evidence type="ECO:0000256" key="3">
    <source>
        <dbReference type="ARBA" id="ARBA00022989"/>
    </source>
</evidence>
<feature type="compositionally biased region" description="Low complexity" evidence="6">
    <location>
        <begin position="246"/>
        <end position="259"/>
    </location>
</feature>
<feature type="region of interest" description="Disordered" evidence="6">
    <location>
        <begin position="230"/>
        <end position="287"/>
    </location>
</feature>
<accession>A0A0G2FY81</accession>
<protein>
    <submittedName>
        <fullName evidence="9">Putative integral membrane protein</fullName>
    </submittedName>
</protein>
<dbReference type="OrthoDB" id="3923077at2759"/>
<dbReference type="EMBL" id="LCUC01000046">
    <property type="protein sequence ID" value="KKY38819.1"/>
    <property type="molecule type" value="Genomic_DNA"/>
</dbReference>
<sequence>MAAENKGPGILAACYTVEAIASFFVAARLFVRGRMMGKWQLDDWLIIVSMLCGWIAVAFATAAVANGNFSAFLDLYLAVYPSIVLYKLQMNRKKKVALCGALGIGSISTVVAIYKTTRLPSLASGDFTYSTSDLVVFTIAEGGTIIIAACIPVLQPLLEMITGKRGWLSSDRTSGGRPYHQQYGGRGGGQSYMAEKSVRSEFEPRRKQRRLEDDDDLLMTSMEIERAQGKDGFWTAGQPPMPRKAALPSTPSRASSRTSIRAHVKPAGAARGIFARPRRSEETKAVPTVITKTHSIRVDAQSP</sequence>
<keyword evidence="4 7" id="KW-0472">Membrane</keyword>
<feature type="transmembrane region" description="Helical" evidence="7">
    <location>
        <begin position="12"/>
        <end position="31"/>
    </location>
</feature>
<feature type="transmembrane region" description="Helical" evidence="7">
    <location>
        <begin position="96"/>
        <end position="114"/>
    </location>
</feature>
<dbReference type="InterPro" id="IPR049326">
    <property type="entry name" value="Rhodopsin_dom_fungi"/>
</dbReference>
<dbReference type="InterPro" id="IPR052337">
    <property type="entry name" value="SAT4-like"/>
</dbReference>
<evidence type="ECO:0000259" key="8">
    <source>
        <dbReference type="Pfam" id="PF20684"/>
    </source>
</evidence>
<evidence type="ECO:0000313" key="9">
    <source>
        <dbReference type="EMBL" id="KKY38819.1"/>
    </source>
</evidence>
<dbReference type="AlphaFoldDB" id="A0A0G2FY81"/>
<reference evidence="9 10" key="1">
    <citation type="submission" date="2015-05" db="EMBL/GenBank/DDBJ databases">
        <title>Distinctive expansion of gene families associated with plant cell wall degradation and secondary metabolism in the genomes of grapevine trunk pathogens.</title>
        <authorList>
            <person name="Lawrence D.P."/>
            <person name="Travadon R."/>
            <person name="Rolshausen P.E."/>
            <person name="Baumgartner K."/>
        </authorList>
    </citation>
    <scope>NUCLEOTIDE SEQUENCE [LARGE SCALE GENOMIC DNA]</scope>
    <source>
        <strain evidence="9">DA912</strain>
    </source>
</reference>
<comment type="subcellular location">
    <subcellularLocation>
        <location evidence="1">Membrane</location>
        <topology evidence="1">Multi-pass membrane protein</topology>
    </subcellularLocation>
</comment>
<evidence type="ECO:0000256" key="2">
    <source>
        <dbReference type="ARBA" id="ARBA00022692"/>
    </source>
</evidence>
<feature type="domain" description="Rhodopsin" evidence="8">
    <location>
        <begin position="61"/>
        <end position="159"/>
    </location>
</feature>
<dbReference type="Proteomes" id="UP000034680">
    <property type="component" value="Unassembled WGS sequence"/>
</dbReference>
<feature type="region of interest" description="Disordered" evidence="6">
    <location>
        <begin position="171"/>
        <end position="216"/>
    </location>
</feature>